<dbReference type="InterPro" id="IPR002252">
    <property type="entry name" value="Glyco_hydro_36"/>
</dbReference>
<dbReference type="STRING" id="1688.BCUN_1710"/>
<name>A0A087AT98_9BIFI</name>
<evidence type="ECO:0000313" key="8">
    <source>
        <dbReference type="Proteomes" id="UP000029067"/>
    </source>
</evidence>
<dbReference type="SUPFAM" id="SSF51445">
    <property type="entry name" value="(Trans)glycosidases"/>
    <property type="match status" value="1"/>
</dbReference>
<keyword evidence="8" id="KW-1185">Reference proteome</keyword>
<dbReference type="InterPro" id="IPR017853">
    <property type="entry name" value="GH"/>
</dbReference>
<dbReference type="Proteomes" id="UP000029067">
    <property type="component" value="Unassembled WGS sequence"/>
</dbReference>
<dbReference type="PRINTS" id="PR00743">
    <property type="entry name" value="GLHYDRLASE36"/>
</dbReference>
<dbReference type="InterPro" id="IPR013785">
    <property type="entry name" value="Aldolase_TIM"/>
</dbReference>
<dbReference type="FunFam" id="3.20.20.70:FF:000118">
    <property type="entry name" value="Alpha-galactosidase"/>
    <property type="match status" value="1"/>
</dbReference>
<dbReference type="InterPro" id="IPR050985">
    <property type="entry name" value="Alpha-glycosidase_related"/>
</dbReference>
<sequence length="767" mass="84186">MFDQGNHIVMRRDGVCVILKMPRDEMPQVEYWGRDWGFSDAESALAALDAMTLKVTPPAEKPDAALRPSLLPQGAEAFAGRPGLEAHRGSAPVFVRWTSVEARGTAADAEPGSENTRVTVSATDATHGVALELELELKPGGLLVERQRVTNQGAAAARTSKSPELKAGSVTQCFTHVMSTADPVPALSEENDAAAAPLVVNWLDAVMPIPRRADHLTQFTGRWAQEKQPATGPLPVGSVTRDCRRGKTGHDTPWLFIASDGEPRFGEGELWACHLAWSGNQTYRLDNLPQHEPLLGAGELLGPGEMRLAPGETYEAPEVCFSWSDRGLDGMAARFHTWLRALPGHVKGERPVTLNTWEAVYFDHDAATLLKLADVAARVGVERFVLDDGWFHLRRDDSRGLGDWVVDPEVWPDGLDALPAHVHGLGMQFGLWFEPEMVNLDSDLAREHPDWILAEPAAVPCREDISYRNQYVLDLANPDAYAHVHDQMAALVGSLDIDYIKWDHNREVTEPVHDGRYGLHEQTEAAYRLFDQLKAEFPGLEIESCSSGGARTDAGILQHADRIWASDSNDPRDRVDIQRFTELIVPPEMIGAHVGPSPAHSTGRATDLSYRAAISLEGCPGFEWNLLECSDEEIAQITRFVSLVKELRGLLHSGEVRHADFHGAALRGRGVVSADGTHAVWVVASVAALQDVLTERLVPAGLDAGRTYRVRLREEIGESQWGWTNPQWVAAARGDGFVASGRLLLGVGLQMPQLWPMQAMVLEFQAL</sequence>
<dbReference type="Gene3D" id="2.70.98.60">
    <property type="entry name" value="alpha-galactosidase from lactobacil brevis"/>
    <property type="match status" value="1"/>
</dbReference>
<dbReference type="eggNOG" id="COG3345">
    <property type="taxonomic scope" value="Bacteria"/>
</dbReference>
<dbReference type="Pfam" id="PF16874">
    <property type="entry name" value="Glyco_hydro_36C"/>
    <property type="match status" value="1"/>
</dbReference>
<organism evidence="7 8">
    <name type="scientific">Bifidobacterium cuniculi</name>
    <dbReference type="NCBI Taxonomy" id="1688"/>
    <lineage>
        <taxon>Bacteria</taxon>
        <taxon>Bacillati</taxon>
        <taxon>Actinomycetota</taxon>
        <taxon>Actinomycetes</taxon>
        <taxon>Bifidobacteriales</taxon>
        <taxon>Bifidobacteriaceae</taxon>
        <taxon>Bifidobacterium</taxon>
    </lineage>
</organism>
<dbReference type="OrthoDB" id="9758822at2"/>
<comment type="catalytic activity">
    <reaction evidence="1">
        <text>Hydrolysis of terminal, non-reducing alpha-D-galactose residues in alpha-D-galactosides, including galactose oligosaccharides, galactomannans and galactolipids.</text>
        <dbReference type="EC" id="3.2.1.22"/>
    </reaction>
</comment>
<comment type="caution">
    <text evidence="7">The sequence shown here is derived from an EMBL/GenBank/DDBJ whole genome shotgun (WGS) entry which is preliminary data.</text>
</comment>
<dbReference type="EMBL" id="JGYV01000012">
    <property type="protein sequence ID" value="KFI61998.1"/>
    <property type="molecule type" value="Genomic_DNA"/>
</dbReference>
<feature type="domain" description="Glycosyl hydrolase family 36 N-terminal" evidence="6">
    <location>
        <begin position="26"/>
        <end position="156"/>
    </location>
</feature>
<dbReference type="CDD" id="cd14791">
    <property type="entry name" value="GH36"/>
    <property type="match status" value="1"/>
</dbReference>
<dbReference type="InterPro" id="IPR031704">
    <property type="entry name" value="Glyco_hydro_36_N"/>
</dbReference>
<dbReference type="InterPro" id="IPR038417">
    <property type="entry name" value="Alpga-gal_N_sf"/>
</dbReference>
<evidence type="ECO:0000259" key="5">
    <source>
        <dbReference type="Pfam" id="PF16874"/>
    </source>
</evidence>
<dbReference type="PANTHER" id="PTHR43053">
    <property type="entry name" value="GLYCOSIDASE FAMILY 31"/>
    <property type="match status" value="1"/>
</dbReference>
<evidence type="ECO:0000256" key="2">
    <source>
        <dbReference type="ARBA" id="ARBA00012755"/>
    </source>
</evidence>
<proteinExistence type="predicted"/>
<evidence type="ECO:0000313" key="7">
    <source>
        <dbReference type="EMBL" id="KFI61998.1"/>
    </source>
</evidence>
<dbReference type="PROSITE" id="PS00512">
    <property type="entry name" value="ALPHA_GALACTOSIDASE"/>
    <property type="match status" value="1"/>
</dbReference>
<dbReference type="InterPro" id="IPR031705">
    <property type="entry name" value="Glyco_hydro_36_C"/>
</dbReference>
<gene>
    <name evidence="7" type="ORF">BCUN_1710</name>
</gene>
<protein>
    <recommendedName>
        <fullName evidence="2">alpha-galactosidase</fullName>
        <ecNumber evidence="2">3.2.1.22</ecNumber>
    </recommendedName>
</protein>
<dbReference type="PANTHER" id="PTHR43053:SF3">
    <property type="entry name" value="ALPHA-GALACTOSIDASE C-RELATED"/>
    <property type="match status" value="1"/>
</dbReference>
<evidence type="ECO:0000256" key="1">
    <source>
        <dbReference type="ARBA" id="ARBA00001255"/>
    </source>
</evidence>
<dbReference type="GO" id="GO:0016052">
    <property type="term" value="P:carbohydrate catabolic process"/>
    <property type="evidence" value="ECO:0007669"/>
    <property type="project" value="InterPro"/>
</dbReference>
<dbReference type="Pfam" id="PF02065">
    <property type="entry name" value="Melibiase"/>
    <property type="match status" value="1"/>
</dbReference>
<feature type="domain" description="Glycosyl hydrolase family 36 N-terminal" evidence="6">
    <location>
        <begin position="195"/>
        <end position="309"/>
    </location>
</feature>
<evidence type="ECO:0000259" key="6">
    <source>
        <dbReference type="Pfam" id="PF16875"/>
    </source>
</evidence>
<accession>A0A087AT98</accession>
<evidence type="ECO:0000256" key="4">
    <source>
        <dbReference type="ARBA" id="ARBA00023295"/>
    </source>
</evidence>
<dbReference type="GO" id="GO:0004557">
    <property type="term" value="F:alpha-galactosidase activity"/>
    <property type="evidence" value="ECO:0007669"/>
    <property type="project" value="UniProtKB-EC"/>
</dbReference>
<evidence type="ECO:0000256" key="3">
    <source>
        <dbReference type="ARBA" id="ARBA00022801"/>
    </source>
</evidence>
<keyword evidence="3 7" id="KW-0378">Hydrolase</keyword>
<dbReference type="EC" id="3.2.1.22" evidence="2"/>
<feature type="domain" description="Glycosyl hydrolase family 36 C-terminal" evidence="5">
    <location>
        <begin position="671"/>
        <end position="763"/>
    </location>
</feature>
<dbReference type="InterPro" id="IPR000111">
    <property type="entry name" value="Glyco_hydro_27/36_CS"/>
</dbReference>
<dbReference type="Pfam" id="PF16875">
    <property type="entry name" value="Glyco_hydro_36N"/>
    <property type="match status" value="2"/>
</dbReference>
<keyword evidence="4 7" id="KW-0326">Glycosidase</keyword>
<dbReference type="Gene3D" id="3.20.20.70">
    <property type="entry name" value="Aldolase class I"/>
    <property type="match status" value="1"/>
</dbReference>
<dbReference type="RefSeq" id="WP_034258539.1">
    <property type="nucleotide sequence ID" value="NZ_JGYV01000012.1"/>
</dbReference>
<dbReference type="AlphaFoldDB" id="A0A087AT98"/>
<reference evidence="7 8" key="1">
    <citation type="submission" date="2014-03" db="EMBL/GenBank/DDBJ databases">
        <title>Genomics of Bifidobacteria.</title>
        <authorList>
            <person name="Ventura M."/>
            <person name="Milani C."/>
            <person name="Lugli G.A."/>
        </authorList>
    </citation>
    <scope>NUCLEOTIDE SEQUENCE [LARGE SCALE GENOMIC DNA]</scope>
    <source>
        <strain evidence="7 8">LMG 10738</strain>
    </source>
</reference>